<organism evidence="2">
    <name type="scientific">Pararge aegeria</name>
    <name type="common">speckled wood butterfly</name>
    <dbReference type="NCBI Taxonomy" id="116150"/>
    <lineage>
        <taxon>Eukaryota</taxon>
        <taxon>Metazoa</taxon>
        <taxon>Ecdysozoa</taxon>
        <taxon>Arthropoda</taxon>
        <taxon>Hexapoda</taxon>
        <taxon>Insecta</taxon>
        <taxon>Pterygota</taxon>
        <taxon>Neoptera</taxon>
        <taxon>Endopterygota</taxon>
        <taxon>Lepidoptera</taxon>
        <taxon>Glossata</taxon>
        <taxon>Ditrysia</taxon>
        <taxon>Papilionoidea</taxon>
        <taxon>Nymphalidae</taxon>
        <taxon>Satyrinae</taxon>
        <taxon>Satyrini</taxon>
        <taxon>Parargina</taxon>
        <taxon>Pararge</taxon>
    </lineage>
</organism>
<accession>S4PRX6</accession>
<evidence type="ECO:0000313" key="2">
    <source>
        <dbReference type="EMBL" id="JAA92135.1"/>
    </source>
</evidence>
<evidence type="ECO:0000256" key="1">
    <source>
        <dbReference type="SAM" id="MobiDB-lite"/>
    </source>
</evidence>
<dbReference type="EMBL" id="GAIX01000425">
    <property type="protein sequence ID" value="JAA92135.1"/>
    <property type="molecule type" value="Transcribed_RNA"/>
</dbReference>
<reference evidence="2" key="2">
    <citation type="submission" date="2013-05" db="EMBL/GenBank/DDBJ databases">
        <authorList>
            <person name="Carter J.-M."/>
            <person name="Baker S.C."/>
            <person name="Pink R."/>
            <person name="Carter D.R.F."/>
            <person name="Collins A."/>
            <person name="Tomlin J."/>
            <person name="Gibbs M."/>
            <person name="Breuker C.J."/>
        </authorList>
    </citation>
    <scope>NUCLEOTIDE SEQUENCE</scope>
    <source>
        <tissue evidence="2">Ovary</tissue>
    </source>
</reference>
<dbReference type="AlphaFoldDB" id="S4PRX6"/>
<feature type="compositionally biased region" description="Basic residues" evidence="1">
    <location>
        <begin position="20"/>
        <end position="33"/>
    </location>
</feature>
<protein>
    <submittedName>
        <fullName evidence="2">Uncharacterized protein</fullName>
    </submittedName>
</protein>
<name>S4PRX6_9NEOP</name>
<feature type="region of interest" description="Disordered" evidence="1">
    <location>
        <begin position="70"/>
        <end position="92"/>
    </location>
</feature>
<sequence>MRREALGVGRLAGRAQHVGRSQRRTKVHARGRSARGANRSLALRRGAQPREVSLQVRKEYLTTARSCGRCGGCSSCGSGSRRRRSGSGSGGC</sequence>
<feature type="non-terminal residue" evidence="2">
    <location>
        <position position="92"/>
    </location>
</feature>
<reference evidence="2" key="1">
    <citation type="journal article" date="2013" name="BMC Genomics">
        <title>Unscrambling butterfly oogenesis.</title>
        <authorList>
            <person name="Carter J.M."/>
            <person name="Baker S.C."/>
            <person name="Pink R."/>
            <person name="Carter D.R."/>
            <person name="Collins A."/>
            <person name="Tomlin J."/>
            <person name="Gibbs M."/>
            <person name="Breuker C.J."/>
        </authorList>
    </citation>
    <scope>NUCLEOTIDE SEQUENCE</scope>
    <source>
        <tissue evidence="2">Ovary</tissue>
    </source>
</reference>
<feature type="region of interest" description="Disordered" evidence="1">
    <location>
        <begin position="1"/>
        <end position="40"/>
    </location>
</feature>
<proteinExistence type="predicted"/>